<dbReference type="GO" id="GO:0005737">
    <property type="term" value="C:cytoplasm"/>
    <property type="evidence" value="ECO:0000318"/>
    <property type="project" value="GO_Central"/>
</dbReference>
<evidence type="ECO:0008006" key="6">
    <source>
        <dbReference type="Google" id="ProtNLM"/>
    </source>
</evidence>
<dbReference type="PANTHER" id="PTHR47942">
    <property type="entry name" value="TETRATRICOPEPTIDE REPEAT (TPR)-LIKE SUPERFAMILY PROTEIN-RELATED"/>
    <property type="match status" value="1"/>
</dbReference>
<evidence type="ECO:0000256" key="3">
    <source>
        <dbReference type="SAM" id="SignalP"/>
    </source>
</evidence>
<dbReference type="InterPro" id="IPR051222">
    <property type="entry name" value="PPR/CCM1_RNA-binding"/>
</dbReference>
<proteinExistence type="predicted"/>
<feature type="chain" id="PRO_5002866361" description="Pentacotripeptide-repeat region of PRORP domain-containing protein" evidence="3">
    <location>
        <begin position="22"/>
        <end position="570"/>
    </location>
</feature>
<dbReference type="eggNOG" id="KOG4197">
    <property type="taxonomic scope" value="Eukaryota"/>
</dbReference>
<dbReference type="OMA" id="ISRARWI"/>
<organism evidence="4 5">
    <name type="scientific">Thalassiosira pseudonana</name>
    <name type="common">Marine diatom</name>
    <name type="synonym">Cyclotella nana</name>
    <dbReference type="NCBI Taxonomy" id="35128"/>
    <lineage>
        <taxon>Eukaryota</taxon>
        <taxon>Sar</taxon>
        <taxon>Stramenopiles</taxon>
        <taxon>Ochrophyta</taxon>
        <taxon>Bacillariophyta</taxon>
        <taxon>Coscinodiscophyceae</taxon>
        <taxon>Thalassiosirophycidae</taxon>
        <taxon>Thalassiosirales</taxon>
        <taxon>Thalassiosiraceae</taxon>
        <taxon>Thalassiosira</taxon>
    </lineage>
</organism>
<keyword evidence="3" id="KW-0732">Signal</keyword>
<gene>
    <name evidence="4" type="ORF">THAPSDRAFT_24049</name>
</gene>
<dbReference type="GO" id="GO:0003729">
    <property type="term" value="F:mRNA binding"/>
    <property type="evidence" value="ECO:0000318"/>
    <property type="project" value="GO_Central"/>
</dbReference>
<dbReference type="HOGENOM" id="CLU_478614_0_0_1"/>
<feature type="compositionally biased region" description="Polar residues" evidence="2">
    <location>
        <begin position="65"/>
        <end position="74"/>
    </location>
</feature>
<reference evidence="4 5" key="2">
    <citation type="journal article" date="2008" name="Nature">
        <title>The Phaeodactylum genome reveals the evolutionary history of diatom genomes.</title>
        <authorList>
            <person name="Bowler C."/>
            <person name="Allen A.E."/>
            <person name="Badger J.H."/>
            <person name="Grimwood J."/>
            <person name="Jabbari K."/>
            <person name="Kuo A."/>
            <person name="Maheswari U."/>
            <person name="Martens C."/>
            <person name="Maumus F."/>
            <person name="Otillar R.P."/>
            <person name="Rayko E."/>
            <person name="Salamov A."/>
            <person name="Vandepoele K."/>
            <person name="Beszteri B."/>
            <person name="Gruber A."/>
            <person name="Heijde M."/>
            <person name="Katinka M."/>
            <person name="Mock T."/>
            <person name="Valentin K."/>
            <person name="Verret F."/>
            <person name="Berges J.A."/>
            <person name="Brownlee C."/>
            <person name="Cadoret J.P."/>
            <person name="Chiovitti A."/>
            <person name="Choi C.J."/>
            <person name="Coesel S."/>
            <person name="De Martino A."/>
            <person name="Detter J.C."/>
            <person name="Durkin C."/>
            <person name="Falciatore A."/>
            <person name="Fournet J."/>
            <person name="Haruta M."/>
            <person name="Huysman M.J."/>
            <person name="Jenkins B.D."/>
            <person name="Jiroutova K."/>
            <person name="Jorgensen R.E."/>
            <person name="Joubert Y."/>
            <person name="Kaplan A."/>
            <person name="Kroger N."/>
            <person name="Kroth P.G."/>
            <person name="La Roche J."/>
            <person name="Lindquist E."/>
            <person name="Lommer M."/>
            <person name="Martin-Jezequel V."/>
            <person name="Lopez P.J."/>
            <person name="Lucas S."/>
            <person name="Mangogna M."/>
            <person name="McGinnis K."/>
            <person name="Medlin L.K."/>
            <person name="Montsant A."/>
            <person name="Oudot-Le Secq M.P."/>
            <person name="Napoli C."/>
            <person name="Obornik M."/>
            <person name="Parker M.S."/>
            <person name="Petit J.L."/>
            <person name="Porcel B.M."/>
            <person name="Poulsen N."/>
            <person name="Robison M."/>
            <person name="Rychlewski L."/>
            <person name="Rynearson T.A."/>
            <person name="Schmutz J."/>
            <person name="Shapiro H."/>
            <person name="Siaut M."/>
            <person name="Stanley M."/>
            <person name="Sussman M.R."/>
            <person name="Taylor A.R."/>
            <person name="Vardi A."/>
            <person name="von Dassow P."/>
            <person name="Vyverman W."/>
            <person name="Willis A."/>
            <person name="Wyrwicz L.S."/>
            <person name="Rokhsar D.S."/>
            <person name="Weissenbach J."/>
            <person name="Armbrust E.V."/>
            <person name="Green B.R."/>
            <person name="Van de Peer Y."/>
            <person name="Grigoriev I.V."/>
        </authorList>
    </citation>
    <scope>NUCLEOTIDE SEQUENCE [LARGE SCALE GENOMIC DNA]</scope>
    <source>
        <strain evidence="4 5">CCMP1335</strain>
    </source>
</reference>
<dbReference type="GeneID" id="7450972"/>
<dbReference type="AlphaFoldDB" id="B8C8J6"/>
<dbReference type="KEGG" id="tps:THAPSDRAFT_24049"/>
<dbReference type="EMBL" id="CM000645">
    <property type="protein sequence ID" value="EED90298.1"/>
    <property type="molecule type" value="Genomic_DNA"/>
</dbReference>
<dbReference type="RefSeq" id="XP_002292323.1">
    <property type="nucleotide sequence ID" value="XM_002292287.1"/>
</dbReference>
<protein>
    <recommendedName>
        <fullName evidence="6">Pentacotripeptide-repeat region of PRORP domain-containing protein</fullName>
    </recommendedName>
</protein>
<sequence length="570" mass="62911">MGQNLLLVWLTAASVLNPSSAFSHGRSNDLNLNTKPSSRVNIRWNTAAVICRNQSNDEGGADSSPVVTSSSGGFTATPVKIEISSNPNTSTKTNKRANASTKKSPDKVNSATIGFNNKLNEMSKSFDAVTAPKVEALLLDAVEKYEQYLEQQIVQQEQCGNGDERKTATQKNNIIIPNTISFTNAITAWARCTRKDSPYRAHALLDQMHTLYKEKQWRHVKPNKISYNSVITAWARSRERGTSAKKAEELLRRMYEFYNEEEDGEDLKPDARSFNAVINAVARSRDKDCADRAKFLLDEMGRLYEEGDTDLVPDALTFGAIINAYANSMEEGSSDKAAQLLMHMESLYQLGFDKAKPTTFVYNACINCFAKDPIISNSGRMGKGGAMNGAEKAELLLGSMERRYEEERDHRVKPDCISYSTVINAHANSVTPQSGINADVILRRMISQYLLGDTKCKPNAISFTAAIKAHSAAINATLSSSLESDESGENITTQSSHVKQQIEASASRCEDLLQQLCLLYRSPGNDRTLKPTSVTFELVLGALAQAGDKDGVERVRQLRYEELPNDLSGR</sequence>
<dbReference type="Proteomes" id="UP000001449">
    <property type="component" value="Chromosome 9"/>
</dbReference>
<keyword evidence="1" id="KW-0677">Repeat</keyword>
<dbReference type="InterPro" id="IPR011990">
    <property type="entry name" value="TPR-like_helical_dom_sf"/>
</dbReference>
<evidence type="ECO:0000313" key="4">
    <source>
        <dbReference type="EMBL" id="EED90298.1"/>
    </source>
</evidence>
<name>B8C8J6_THAPS</name>
<feature type="signal peptide" evidence="3">
    <location>
        <begin position="1"/>
        <end position="21"/>
    </location>
</feature>
<dbReference type="STRING" id="35128.B8C8J6"/>
<reference evidence="4 5" key="1">
    <citation type="journal article" date="2004" name="Science">
        <title>The genome of the diatom Thalassiosira pseudonana: ecology, evolution, and metabolism.</title>
        <authorList>
            <person name="Armbrust E.V."/>
            <person name="Berges J.A."/>
            <person name="Bowler C."/>
            <person name="Green B.R."/>
            <person name="Martinez D."/>
            <person name="Putnam N.H."/>
            <person name="Zhou S."/>
            <person name="Allen A.E."/>
            <person name="Apt K.E."/>
            <person name="Bechner M."/>
            <person name="Brzezinski M.A."/>
            <person name="Chaal B.K."/>
            <person name="Chiovitti A."/>
            <person name="Davis A.K."/>
            <person name="Demarest M.S."/>
            <person name="Detter J.C."/>
            <person name="Glavina T."/>
            <person name="Goodstein D."/>
            <person name="Hadi M.Z."/>
            <person name="Hellsten U."/>
            <person name="Hildebrand M."/>
            <person name="Jenkins B.D."/>
            <person name="Jurka J."/>
            <person name="Kapitonov V.V."/>
            <person name="Kroger N."/>
            <person name="Lau W.W."/>
            <person name="Lane T.W."/>
            <person name="Larimer F.W."/>
            <person name="Lippmeier J.C."/>
            <person name="Lucas S."/>
            <person name="Medina M."/>
            <person name="Montsant A."/>
            <person name="Obornik M."/>
            <person name="Parker M.S."/>
            <person name="Palenik B."/>
            <person name="Pazour G.J."/>
            <person name="Richardson P.M."/>
            <person name="Rynearson T.A."/>
            <person name="Saito M.A."/>
            <person name="Schwartz D.C."/>
            <person name="Thamatrakoln K."/>
            <person name="Valentin K."/>
            <person name="Vardi A."/>
            <person name="Wilkerson F.P."/>
            <person name="Rokhsar D.S."/>
        </authorList>
    </citation>
    <scope>NUCLEOTIDE SEQUENCE [LARGE SCALE GENOMIC DNA]</scope>
    <source>
        <strain evidence="4 5">CCMP1335</strain>
    </source>
</reference>
<evidence type="ECO:0000256" key="2">
    <source>
        <dbReference type="SAM" id="MobiDB-lite"/>
    </source>
</evidence>
<dbReference type="Gene3D" id="1.25.40.10">
    <property type="entry name" value="Tetratricopeptide repeat domain"/>
    <property type="match status" value="2"/>
</dbReference>
<dbReference type="PANTHER" id="PTHR47942:SF63">
    <property type="entry name" value="PENTATRICOPEPTIDE REPEAT-CONTAINING PROTEIN"/>
    <property type="match status" value="1"/>
</dbReference>
<dbReference type="GO" id="GO:0006397">
    <property type="term" value="P:mRNA processing"/>
    <property type="evidence" value="ECO:0000318"/>
    <property type="project" value="GO_Central"/>
</dbReference>
<feature type="compositionally biased region" description="Polar residues" evidence="2">
    <location>
        <begin position="83"/>
        <end position="109"/>
    </location>
</feature>
<feature type="region of interest" description="Disordered" evidence="2">
    <location>
        <begin position="55"/>
        <end position="109"/>
    </location>
</feature>
<evidence type="ECO:0000313" key="5">
    <source>
        <dbReference type="Proteomes" id="UP000001449"/>
    </source>
</evidence>
<keyword evidence="5" id="KW-1185">Reference proteome</keyword>
<evidence type="ECO:0000256" key="1">
    <source>
        <dbReference type="ARBA" id="ARBA00022737"/>
    </source>
</evidence>
<accession>B8C8J6</accession>
<dbReference type="PaxDb" id="35128-Thaps24049"/>
<dbReference type="InParanoid" id="B8C8J6"/>